<sequence length="456" mass="50972">MTFNNKQIRYIAAAAFGLMAWTSCAKFVDVPLPISQISNEAAFANDESTQGAMRGIYAATQNVFGSGPYDGTLSVLLGISSDELTKLSYSTDEQLFFDNNLSAQSSGVRAIWGGAYSYMYMINNLILGVERSKGISATGKANFLGEAHFLRALNNFYLVNLYDSLPMIVTPEYTVNALLSRTAPEKMWDLIVSDLDFAEKNITTGYNIPGLRYRANRDAARALQARVFLYRQQWKEAEEKATSVIESGNFRLEILDSAFLIKSREAILQFANAGTNLYTLETGKLNNTRLSAYTVAAFEPNDRRRTKWVKVTTDGFGSPSKTKITSNLTPMTPEAIPVLRLAEQYLIRAEARAMQDNLPGAIQDVDSIRFRAGLPLLINTNPTIDKEALLLAIEKERQTELFGEMGHRWLDVKRRGQADVIFGARKPRWRKEAAFFPIPFADRQNNPNLGQNPGYE</sequence>
<dbReference type="Proteomes" id="UP001162741">
    <property type="component" value="Chromosome"/>
</dbReference>
<dbReference type="InterPro" id="IPR012944">
    <property type="entry name" value="SusD_RagB_dom"/>
</dbReference>
<dbReference type="Pfam" id="PF14322">
    <property type="entry name" value="SusD-like_3"/>
    <property type="match status" value="1"/>
</dbReference>
<dbReference type="Gene3D" id="1.25.40.390">
    <property type="match status" value="1"/>
</dbReference>
<dbReference type="PROSITE" id="PS51257">
    <property type="entry name" value="PROKAR_LIPOPROTEIN"/>
    <property type="match status" value="1"/>
</dbReference>
<keyword evidence="10" id="KW-1185">Reference proteome</keyword>
<evidence type="ECO:0000259" key="8">
    <source>
        <dbReference type="Pfam" id="PF14322"/>
    </source>
</evidence>
<evidence type="ECO:0000259" key="7">
    <source>
        <dbReference type="Pfam" id="PF07980"/>
    </source>
</evidence>
<feature type="chain" id="PRO_5047509185" evidence="6">
    <location>
        <begin position="26"/>
        <end position="456"/>
    </location>
</feature>
<keyword evidence="5" id="KW-0998">Cell outer membrane</keyword>
<dbReference type="CDD" id="cd08977">
    <property type="entry name" value="SusD"/>
    <property type="match status" value="1"/>
</dbReference>
<evidence type="ECO:0000256" key="5">
    <source>
        <dbReference type="ARBA" id="ARBA00023237"/>
    </source>
</evidence>
<evidence type="ECO:0000256" key="6">
    <source>
        <dbReference type="SAM" id="SignalP"/>
    </source>
</evidence>
<comment type="subcellular location">
    <subcellularLocation>
        <location evidence="1">Cell outer membrane</location>
    </subcellularLocation>
</comment>
<evidence type="ECO:0000313" key="9">
    <source>
        <dbReference type="EMBL" id="UYQ94529.1"/>
    </source>
</evidence>
<evidence type="ECO:0000256" key="4">
    <source>
        <dbReference type="ARBA" id="ARBA00023136"/>
    </source>
</evidence>
<gene>
    <name evidence="9" type="ORF">MKQ68_05420</name>
</gene>
<dbReference type="InterPro" id="IPR033985">
    <property type="entry name" value="SusD-like_N"/>
</dbReference>
<evidence type="ECO:0000256" key="3">
    <source>
        <dbReference type="ARBA" id="ARBA00022729"/>
    </source>
</evidence>
<evidence type="ECO:0000256" key="1">
    <source>
        <dbReference type="ARBA" id="ARBA00004442"/>
    </source>
</evidence>
<reference evidence="9" key="1">
    <citation type="submission" date="2022-10" db="EMBL/GenBank/DDBJ databases">
        <title>Chitinophaga sp. nov., isolated from soil.</title>
        <authorList>
            <person name="Jeon C.O."/>
        </authorList>
    </citation>
    <scope>NUCLEOTIDE SEQUENCE</scope>
    <source>
        <strain evidence="9">R8</strain>
    </source>
</reference>
<organism evidence="9 10">
    <name type="scientific">Chitinophaga horti</name>
    <dbReference type="NCBI Taxonomy" id="2920382"/>
    <lineage>
        <taxon>Bacteria</taxon>
        <taxon>Pseudomonadati</taxon>
        <taxon>Bacteroidota</taxon>
        <taxon>Chitinophagia</taxon>
        <taxon>Chitinophagales</taxon>
        <taxon>Chitinophagaceae</taxon>
        <taxon>Chitinophaga</taxon>
    </lineage>
</organism>
<keyword evidence="3 6" id="KW-0732">Signal</keyword>
<dbReference type="EMBL" id="CP107006">
    <property type="protein sequence ID" value="UYQ94529.1"/>
    <property type="molecule type" value="Genomic_DNA"/>
</dbReference>
<feature type="domain" description="SusD-like N-terminal" evidence="8">
    <location>
        <begin position="107"/>
        <end position="229"/>
    </location>
</feature>
<feature type="domain" description="RagB/SusD" evidence="7">
    <location>
        <begin position="332"/>
        <end position="455"/>
    </location>
</feature>
<accession>A0ABY6J8C4</accession>
<feature type="signal peptide" evidence="6">
    <location>
        <begin position="1"/>
        <end position="25"/>
    </location>
</feature>
<comment type="similarity">
    <text evidence="2">Belongs to the SusD family.</text>
</comment>
<dbReference type="RefSeq" id="WP_264282401.1">
    <property type="nucleotide sequence ID" value="NZ_CP107006.1"/>
</dbReference>
<dbReference type="Pfam" id="PF07980">
    <property type="entry name" value="SusD_RagB"/>
    <property type="match status" value="1"/>
</dbReference>
<protein>
    <submittedName>
        <fullName evidence="9">RagB/SusD family nutrient uptake outer membrane protein</fullName>
    </submittedName>
</protein>
<dbReference type="SUPFAM" id="SSF48452">
    <property type="entry name" value="TPR-like"/>
    <property type="match status" value="1"/>
</dbReference>
<name>A0ABY6J8C4_9BACT</name>
<evidence type="ECO:0000313" key="10">
    <source>
        <dbReference type="Proteomes" id="UP001162741"/>
    </source>
</evidence>
<proteinExistence type="inferred from homology"/>
<keyword evidence="4" id="KW-0472">Membrane</keyword>
<dbReference type="InterPro" id="IPR011990">
    <property type="entry name" value="TPR-like_helical_dom_sf"/>
</dbReference>
<evidence type="ECO:0000256" key="2">
    <source>
        <dbReference type="ARBA" id="ARBA00006275"/>
    </source>
</evidence>